<evidence type="ECO:0000313" key="2">
    <source>
        <dbReference type="Proteomes" id="UP000013180"/>
    </source>
</evidence>
<dbReference type="AlphaFoldDB" id="R0CBU4"/>
<sequence>MFGFWDCFMELVVNLPVSGIKSIVPGHLEVFFRYMQNEQLNEI</sequence>
<gene>
    <name evidence="1" type="ORF">HMPREF1083_05268</name>
</gene>
<evidence type="ECO:0000313" key="1">
    <source>
        <dbReference type="EMBL" id="ENZ58318.1"/>
    </source>
</evidence>
<reference evidence="1" key="1">
    <citation type="submission" date="2013-01" db="EMBL/GenBank/DDBJ databases">
        <title>The Genome Sequence of Clostridium clostridioforme 90A6.</title>
        <authorList>
            <consortium name="The Broad Institute Genome Sequencing Platform"/>
            <person name="Earl A."/>
            <person name="Ward D."/>
            <person name="Feldgarden M."/>
            <person name="Gevers D."/>
            <person name="Courvalin P."/>
            <person name="Lambert T."/>
            <person name="Walker B."/>
            <person name="Young S.K."/>
            <person name="Zeng Q."/>
            <person name="Gargeya S."/>
            <person name="Fitzgerald M."/>
            <person name="Haas B."/>
            <person name="Abouelleil A."/>
            <person name="Alvarado L."/>
            <person name="Arachchi H.M."/>
            <person name="Berlin A.M."/>
            <person name="Chapman S.B."/>
            <person name="Dewar J."/>
            <person name="Goldberg J."/>
            <person name="Griggs A."/>
            <person name="Gujja S."/>
            <person name="Hansen M."/>
            <person name="Howarth C."/>
            <person name="Imamovic A."/>
            <person name="Larimer J."/>
            <person name="McCowan C."/>
            <person name="Murphy C."/>
            <person name="Neiman D."/>
            <person name="Pearson M."/>
            <person name="Priest M."/>
            <person name="Roberts A."/>
            <person name="Saif S."/>
            <person name="Shea T."/>
            <person name="Sisk P."/>
            <person name="Sykes S."/>
            <person name="Wortman J."/>
            <person name="Nusbaum C."/>
            <person name="Birren B."/>
        </authorList>
    </citation>
    <scope>NUCLEOTIDE SEQUENCE [LARGE SCALE GENOMIC DNA]</scope>
    <source>
        <strain evidence="1">90A6</strain>
    </source>
</reference>
<keyword evidence="2" id="KW-1185">Reference proteome</keyword>
<dbReference type="Proteomes" id="UP000013180">
    <property type="component" value="Unassembled WGS sequence"/>
</dbReference>
<comment type="caution">
    <text evidence="1">The sequence shown here is derived from an EMBL/GenBank/DDBJ whole genome shotgun (WGS) entry which is preliminary data.</text>
</comment>
<dbReference type="HOGENOM" id="CLU_3243622_0_0_9"/>
<accession>R0CBU4</accession>
<dbReference type="EMBL" id="AGYL01000058">
    <property type="protein sequence ID" value="ENZ58318.1"/>
    <property type="molecule type" value="Genomic_DNA"/>
</dbReference>
<feature type="non-terminal residue" evidence="1">
    <location>
        <position position="43"/>
    </location>
</feature>
<organism evidence="1 2">
    <name type="scientific">[Clostridium] clostridioforme 90A6</name>
    <dbReference type="NCBI Taxonomy" id="999406"/>
    <lineage>
        <taxon>Bacteria</taxon>
        <taxon>Bacillati</taxon>
        <taxon>Bacillota</taxon>
        <taxon>Clostridia</taxon>
        <taxon>Lachnospirales</taxon>
        <taxon>Lachnospiraceae</taxon>
        <taxon>Enterocloster</taxon>
    </lineage>
</organism>
<proteinExistence type="predicted"/>
<protein>
    <submittedName>
        <fullName evidence="1">Uncharacterized protein</fullName>
    </submittedName>
</protein>
<name>R0CBU4_9FIRM</name>